<dbReference type="GO" id="GO:0005851">
    <property type="term" value="C:eukaryotic translation initiation factor 2B complex"/>
    <property type="evidence" value="ECO:0007669"/>
    <property type="project" value="TreeGrafter"/>
</dbReference>
<dbReference type="GO" id="GO:0005829">
    <property type="term" value="C:cytosol"/>
    <property type="evidence" value="ECO:0007669"/>
    <property type="project" value="UniProtKB-SubCell"/>
</dbReference>
<dbReference type="GO" id="GO:0003743">
    <property type="term" value="F:translation initiation factor activity"/>
    <property type="evidence" value="ECO:0007669"/>
    <property type="project" value="UniProtKB-KW"/>
</dbReference>
<keyword evidence="6" id="KW-0808">Transferase</keyword>
<gene>
    <name evidence="6" type="ORF">Acr_15g0012060</name>
</gene>
<keyword evidence="3" id="KW-0396">Initiation factor</keyword>
<dbReference type="SUPFAM" id="SSF100950">
    <property type="entry name" value="NagB/RpiA/CoA transferase-like"/>
    <property type="match status" value="1"/>
</dbReference>
<dbReference type="Gene3D" id="3.40.50.10470">
    <property type="entry name" value="Translation initiation factor eif-2b, domain 2"/>
    <property type="match status" value="1"/>
</dbReference>
<comment type="subunit">
    <text evidence="5">Component of the translation initiation factor 2B (eIF2B) complex which is a heterodecamer of two sets of five different subunits: alpha, beta, gamma, delta and epsilon. Subunits alpha, beta and delta comprise a regulatory subcomplex and subunits epsilon and gamma comprise a catalytic subcomplex. Within the complex, the hexameric regulatory complex resides at the center, with the two heterodimeric catalytic subcomplexes bound on opposite sides.</text>
</comment>
<evidence type="ECO:0000256" key="3">
    <source>
        <dbReference type="ARBA" id="ARBA00022540"/>
    </source>
</evidence>
<comment type="subcellular location">
    <subcellularLocation>
        <location evidence="1">Cytoplasm</location>
        <location evidence="1">Cytosol</location>
    </subcellularLocation>
</comment>
<evidence type="ECO:0000256" key="2">
    <source>
        <dbReference type="ARBA" id="ARBA00022490"/>
    </source>
</evidence>
<protein>
    <submittedName>
        <fullName evidence="6">NagB/RpiA/CoA transferase-like superfamily protein</fullName>
    </submittedName>
</protein>
<evidence type="ECO:0000256" key="5">
    <source>
        <dbReference type="ARBA" id="ARBA00046432"/>
    </source>
</evidence>
<dbReference type="InterPro" id="IPR051855">
    <property type="entry name" value="eIF2B_beta_subunit"/>
</dbReference>
<dbReference type="GO" id="GO:0016740">
    <property type="term" value="F:transferase activity"/>
    <property type="evidence" value="ECO:0007669"/>
    <property type="project" value="UniProtKB-KW"/>
</dbReference>
<name>A0A7J0FXF5_9ERIC</name>
<dbReference type="Proteomes" id="UP000585474">
    <property type="component" value="Unassembled WGS sequence"/>
</dbReference>
<evidence type="ECO:0000256" key="4">
    <source>
        <dbReference type="ARBA" id="ARBA00022917"/>
    </source>
</evidence>
<dbReference type="AlphaFoldDB" id="A0A7J0FXF5"/>
<evidence type="ECO:0000313" key="6">
    <source>
        <dbReference type="EMBL" id="GFZ02598.1"/>
    </source>
</evidence>
<proteinExistence type="predicted"/>
<comment type="caution">
    <text evidence="6">The sequence shown here is derived from an EMBL/GenBank/DDBJ whole genome shotgun (WGS) entry which is preliminary data.</text>
</comment>
<keyword evidence="4" id="KW-0648">Protein biosynthesis</keyword>
<sequence>MPDAHALVNDFVIQLRKRKIEGSKATAKQAAKLLWSVISQQRMPHINQSGALIDAVKAAVGEQLIAANPVGSEYHTGQGMGFPLARYIPVPLWPLYPHNPEVLLNELKSPSVLLDFGEFSDCIDFGSGAVSPLLHVFNPAFDYVPPELVNLFIPDTPFIHGTTNRHTSSGSSILAMMVPGICVSPVEETLLGKLNNLSQNGNLWSHASH</sequence>
<organism evidence="6 7">
    <name type="scientific">Actinidia rufa</name>
    <dbReference type="NCBI Taxonomy" id="165716"/>
    <lineage>
        <taxon>Eukaryota</taxon>
        <taxon>Viridiplantae</taxon>
        <taxon>Streptophyta</taxon>
        <taxon>Embryophyta</taxon>
        <taxon>Tracheophyta</taxon>
        <taxon>Spermatophyta</taxon>
        <taxon>Magnoliopsida</taxon>
        <taxon>eudicotyledons</taxon>
        <taxon>Gunneridae</taxon>
        <taxon>Pentapetalae</taxon>
        <taxon>asterids</taxon>
        <taxon>Ericales</taxon>
        <taxon>Actinidiaceae</taxon>
        <taxon>Actinidia</taxon>
    </lineage>
</organism>
<keyword evidence="2" id="KW-0963">Cytoplasm</keyword>
<dbReference type="PANTHER" id="PTHR45859">
    <property type="entry name" value="TRANSLATION INITIATION FACTOR EIF-2B SUBUNIT BETA"/>
    <property type="match status" value="1"/>
</dbReference>
<accession>A0A7J0FXF5</accession>
<dbReference type="InterPro" id="IPR042529">
    <property type="entry name" value="IF_2B-like_C"/>
</dbReference>
<reference evidence="6 7" key="1">
    <citation type="submission" date="2019-07" db="EMBL/GenBank/DDBJ databases">
        <title>De Novo Assembly of kiwifruit Actinidia rufa.</title>
        <authorList>
            <person name="Sugita-Konishi S."/>
            <person name="Sato K."/>
            <person name="Mori E."/>
            <person name="Abe Y."/>
            <person name="Kisaki G."/>
            <person name="Hamano K."/>
            <person name="Suezawa K."/>
            <person name="Otani M."/>
            <person name="Fukuda T."/>
            <person name="Manabe T."/>
            <person name="Gomi K."/>
            <person name="Tabuchi M."/>
            <person name="Akimitsu K."/>
            <person name="Kataoka I."/>
        </authorList>
    </citation>
    <scope>NUCLEOTIDE SEQUENCE [LARGE SCALE GENOMIC DNA]</scope>
    <source>
        <strain evidence="7">cv. Fuchu</strain>
    </source>
</reference>
<dbReference type="PANTHER" id="PTHR45859:SF1">
    <property type="entry name" value="TRANSLATION INITIATION FACTOR EIF-2B SUBUNIT BETA"/>
    <property type="match status" value="1"/>
</dbReference>
<dbReference type="InterPro" id="IPR037171">
    <property type="entry name" value="NagB/RpiA_transferase-like"/>
</dbReference>
<dbReference type="OrthoDB" id="269919at2759"/>
<evidence type="ECO:0000313" key="7">
    <source>
        <dbReference type="Proteomes" id="UP000585474"/>
    </source>
</evidence>
<evidence type="ECO:0000256" key="1">
    <source>
        <dbReference type="ARBA" id="ARBA00004514"/>
    </source>
</evidence>
<keyword evidence="7" id="KW-1185">Reference proteome</keyword>
<dbReference type="GO" id="GO:0005085">
    <property type="term" value="F:guanyl-nucleotide exchange factor activity"/>
    <property type="evidence" value="ECO:0007669"/>
    <property type="project" value="TreeGrafter"/>
</dbReference>
<dbReference type="EMBL" id="BJWL01000015">
    <property type="protein sequence ID" value="GFZ02598.1"/>
    <property type="molecule type" value="Genomic_DNA"/>
</dbReference>